<accession>A0A0F9D591</accession>
<sequence>LLTSKSVISKIQVNLLHLNMKRDI</sequence>
<organism evidence="1">
    <name type="scientific">marine sediment metagenome</name>
    <dbReference type="NCBI Taxonomy" id="412755"/>
    <lineage>
        <taxon>unclassified sequences</taxon>
        <taxon>metagenomes</taxon>
        <taxon>ecological metagenomes</taxon>
    </lineage>
</organism>
<protein>
    <submittedName>
        <fullName evidence="1">Uncharacterized protein</fullName>
    </submittedName>
</protein>
<evidence type="ECO:0000313" key="1">
    <source>
        <dbReference type="EMBL" id="KKL56903.1"/>
    </source>
</evidence>
<comment type="caution">
    <text evidence="1">The sequence shown here is derived from an EMBL/GenBank/DDBJ whole genome shotgun (WGS) entry which is preliminary data.</text>
</comment>
<proteinExistence type="predicted"/>
<gene>
    <name evidence="1" type="ORF">LCGC14_2240780</name>
</gene>
<feature type="non-terminal residue" evidence="1">
    <location>
        <position position="1"/>
    </location>
</feature>
<name>A0A0F9D591_9ZZZZ</name>
<dbReference type="EMBL" id="LAZR01030340">
    <property type="protein sequence ID" value="KKL56903.1"/>
    <property type="molecule type" value="Genomic_DNA"/>
</dbReference>
<dbReference type="AlphaFoldDB" id="A0A0F9D591"/>
<reference evidence="1" key="1">
    <citation type="journal article" date="2015" name="Nature">
        <title>Complex archaea that bridge the gap between prokaryotes and eukaryotes.</title>
        <authorList>
            <person name="Spang A."/>
            <person name="Saw J.H."/>
            <person name="Jorgensen S.L."/>
            <person name="Zaremba-Niedzwiedzka K."/>
            <person name="Martijn J."/>
            <person name="Lind A.E."/>
            <person name="van Eijk R."/>
            <person name="Schleper C."/>
            <person name="Guy L."/>
            <person name="Ettema T.J."/>
        </authorList>
    </citation>
    <scope>NUCLEOTIDE SEQUENCE</scope>
</reference>